<comment type="caution">
    <text evidence="3">The sequence shown here is derived from an EMBL/GenBank/DDBJ whole genome shotgun (WGS) entry which is preliminary data.</text>
</comment>
<organism evidence="3 4">
    <name type="scientific">Paractinoplanes aksuensis</name>
    <dbReference type="NCBI Taxonomy" id="2939490"/>
    <lineage>
        <taxon>Bacteria</taxon>
        <taxon>Bacillati</taxon>
        <taxon>Actinomycetota</taxon>
        <taxon>Actinomycetes</taxon>
        <taxon>Micromonosporales</taxon>
        <taxon>Micromonosporaceae</taxon>
        <taxon>Paractinoplanes</taxon>
    </lineage>
</organism>
<sequence length="187" mass="20415">MTTPMQVPPSEPERERAAELLQRACGDGRLTLEQFSVRVGAVWAAQTSTELAEATAGLSQTPIVGSARTVDKVITVFSENKRRGRWRLREPRLTLFTLFGSATLDLREVLTDQDVIEIAGSCTFGELKIIVPEGVEVDVTGTVVFSSRNLNLAAVPRLPGTPEIRVHVTSWFSNVEVVSKPYALPPA</sequence>
<evidence type="ECO:0000259" key="2">
    <source>
        <dbReference type="Pfam" id="PF09922"/>
    </source>
</evidence>
<dbReference type="Proteomes" id="UP001523369">
    <property type="component" value="Unassembled WGS sequence"/>
</dbReference>
<feature type="domain" description="Cell wall-active antibiotics response LiaF-like C-terminal" evidence="2">
    <location>
        <begin position="85"/>
        <end position="148"/>
    </location>
</feature>
<dbReference type="PANTHER" id="PTHR40763:SF4">
    <property type="entry name" value="DUF1707 DOMAIN-CONTAINING PROTEIN"/>
    <property type="match status" value="1"/>
</dbReference>
<gene>
    <name evidence="3" type="ORF">M1L60_23430</name>
</gene>
<dbReference type="Pfam" id="PF08044">
    <property type="entry name" value="DUF1707"/>
    <property type="match status" value="1"/>
</dbReference>
<keyword evidence="4" id="KW-1185">Reference proteome</keyword>
<dbReference type="EMBL" id="JAMYJR010000026">
    <property type="protein sequence ID" value="MCO8273552.1"/>
    <property type="molecule type" value="Genomic_DNA"/>
</dbReference>
<evidence type="ECO:0000313" key="3">
    <source>
        <dbReference type="EMBL" id="MCO8273552.1"/>
    </source>
</evidence>
<name>A0ABT1DRU1_9ACTN</name>
<dbReference type="RefSeq" id="WP_253239624.1">
    <property type="nucleotide sequence ID" value="NZ_JAMYJR010000026.1"/>
</dbReference>
<dbReference type="Pfam" id="PF09922">
    <property type="entry name" value="LiaF-like_C"/>
    <property type="match status" value="1"/>
</dbReference>
<dbReference type="InterPro" id="IPR024425">
    <property type="entry name" value="LiaF-like_C"/>
</dbReference>
<evidence type="ECO:0000313" key="4">
    <source>
        <dbReference type="Proteomes" id="UP001523369"/>
    </source>
</evidence>
<reference evidence="3 4" key="1">
    <citation type="submission" date="2022-06" db="EMBL/GenBank/DDBJ databases">
        <title>New Species of the Genus Actinoplanes, ActinopZanes ferrugineus.</title>
        <authorList>
            <person name="Ding P."/>
        </authorList>
    </citation>
    <scope>NUCLEOTIDE SEQUENCE [LARGE SCALE GENOMIC DNA]</scope>
    <source>
        <strain evidence="3 4">TRM88003</strain>
    </source>
</reference>
<feature type="domain" description="DUF1707" evidence="1">
    <location>
        <begin position="10"/>
        <end position="58"/>
    </location>
</feature>
<evidence type="ECO:0000259" key="1">
    <source>
        <dbReference type="Pfam" id="PF08044"/>
    </source>
</evidence>
<protein>
    <submittedName>
        <fullName evidence="3">DUF1707 domain-containing protein</fullName>
    </submittedName>
</protein>
<proteinExistence type="predicted"/>
<dbReference type="InterPro" id="IPR012551">
    <property type="entry name" value="DUF1707_SHOCT-like"/>
</dbReference>
<accession>A0ABT1DRU1</accession>
<dbReference type="PANTHER" id="PTHR40763">
    <property type="entry name" value="MEMBRANE PROTEIN-RELATED"/>
    <property type="match status" value="1"/>
</dbReference>